<evidence type="ECO:0000313" key="7">
    <source>
        <dbReference type="EMBL" id="MRG94099.1"/>
    </source>
</evidence>
<dbReference type="Proteomes" id="UP000440224">
    <property type="component" value="Unassembled WGS sequence"/>
</dbReference>
<dbReference type="PANTHER" id="PTHR43133">
    <property type="entry name" value="RNA POLYMERASE ECF-TYPE SIGMA FACTO"/>
    <property type="match status" value="1"/>
</dbReference>
<evidence type="ECO:0000256" key="4">
    <source>
        <dbReference type="ARBA" id="ARBA00023163"/>
    </source>
</evidence>
<evidence type="ECO:0000313" key="8">
    <source>
        <dbReference type="Proteomes" id="UP000440224"/>
    </source>
</evidence>
<dbReference type="Pfam" id="PF08281">
    <property type="entry name" value="Sigma70_r4_2"/>
    <property type="match status" value="1"/>
</dbReference>
<keyword evidence="3" id="KW-0731">Sigma factor</keyword>
<evidence type="ECO:0000259" key="5">
    <source>
        <dbReference type="Pfam" id="PF04542"/>
    </source>
</evidence>
<dbReference type="InterPro" id="IPR014284">
    <property type="entry name" value="RNA_pol_sigma-70_dom"/>
</dbReference>
<dbReference type="InterPro" id="IPR013249">
    <property type="entry name" value="RNA_pol_sigma70_r4_t2"/>
</dbReference>
<keyword evidence="4" id="KW-0804">Transcription</keyword>
<evidence type="ECO:0000256" key="1">
    <source>
        <dbReference type="ARBA" id="ARBA00010641"/>
    </source>
</evidence>
<evidence type="ECO:0000259" key="6">
    <source>
        <dbReference type="Pfam" id="PF08281"/>
    </source>
</evidence>
<dbReference type="Gene3D" id="1.10.10.10">
    <property type="entry name" value="Winged helix-like DNA-binding domain superfamily/Winged helix DNA-binding domain"/>
    <property type="match status" value="1"/>
</dbReference>
<dbReference type="PANTHER" id="PTHR43133:SF62">
    <property type="entry name" value="RNA POLYMERASE SIGMA FACTOR SIGZ"/>
    <property type="match status" value="1"/>
</dbReference>
<dbReference type="InterPro" id="IPR013324">
    <property type="entry name" value="RNA_pol_sigma_r3/r4-like"/>
</dbReference>
<protein>
    <submittedName>
        <fullName evidence="7">Sigma-70 family RNA polymerase sigma factor</fullName>
    </submittedName>
</protein>
<dbReference type="Gene3D" id="1.10.1740.10">
    <property type="match status" value="1"/>
</dbReference>
<dbReference type="GO" id="GO:0003677">
    <property type="term" value="F:DNA binding"/>
    <property type="evidence" value="ECO:0007669"/>
    <property type="project" value="InterPro"/>
</dbReference>
<dbReference type="InterPro" id="IPR007627">
    <property type="entry name" value="RNA_pol_sigma70_r2"/>
</dbReference>
<dbReference type="OrthoDB" id="9784272at2"/>
<evidence type="ECO:0000256" key="3">
    <source>
        <dbReference type="ARBA" id="ARBA00023082"/>
    </source>
</evidence>
<proteinExistence type="inferred from homology"/>
<feature type="domain" description="RNA polymerase sigma-70 region 2" evidence="5">
    <location>
        <begin position="34"/>
        <end position="103"/>
    </location>
</feature>
<gene>
    <name evidence="7" type="ORF">GF068_19555</name>
</gene>
<comment type="similarity">
    <text evidence="1">Belongs to the sigma-70 factor family. ECF subfamily.</text>
</comment>
<dbReference type="NCBIfam" id="TIGR02937">
    <property type="entry name" value="sigma70-ECF"/>
    <property type="match status" value="1"/>
</dbReference>
<accession>A0A6N7PQ88</accession>
<dbReference type="InterPro" id="IPR036388">
    <property type="entry name" value="WH-like_DNA-bd_sf"/>
</dbReference>
<dbReference type="Pfam" id="PF04542">
    <property type="entry name" value="Sigma70_r2"/>
    <property type="match status" value="1"/>
</dbReference>
<organism evidence="7 8">
    <name type="scientific">Polyangium spumosum</name>
    <dbReference type="NCBI Taxonomy" id="889282"/>
    <lineage>
        <taxon>Bacteria</taxon>
        <taxon>Pseudomonadati</taxon>
        <taxon>Myxococcota</taxon>
        <taxon>Polyangia</taxon>
        <taxon>Polyangiales</taxon>
        <taxon>Polyangiaceae</taxon>
        <taxon>Polyangium</taxon>
    </lineage>
</organism>
<feature type="domain" description="RNA polymerase sigma factor 70 region 4 type 2" evidence="6">
    <location>
        <begin position="133"/>
        <end position="185"/>
    </location>
</feature>
<evidence type="ECO:0000256" key="2">
    <source>
        <dbReference type="ARBA" id="ARBA00023015"/>
    </source>
</evidence>
<dbReference type="InterPro" id="IPR039425">
    <property type="entry name" value="RNA_pol_sigma-70-like"/>
</dbReference>
<keyword evidence="2" id="KW-0805">Transcription regulation</keyword>
<name>A0A6N7PQ88_9BACT</name>
<dbReference type="AlphaFoldDB" id="A0A6N7PQ88"/>
<dbReference type="EMBL" id="WJIE01000005">
    <property type="protein sequence ID" value="MRG94099.1"/>
    <property type="molecule type" value="Genomic_DNA"/>
</dbReference>
<comment type="caution">
    <text evidence="7">The sequence shown here is derived from an EMBL/GenBank/DDBJ whole genome shotgun (WGS) entry which is preliminary data.</text>
</comment>
<reference evidence="7 8" key="1">
    <citation type="submission" date="2019-10" db="EMBL/GenBank/DDBJ databases">
        <title>A soil myxobacterium in the family Polyangiaceae.</title>
        <authorList>
            <person name="Li Y."/>
            <person name="Wang J."/>
        </authorList>
    </citation>
    <scope>NUCLEOTIDE SEQUENCE [LARGE SCALE GENOMIC DNA]</scope>
    <source>
        <strain evidence="7 8">DSM 14734</strain>
    </source>
</reference>
<keyword evidence="8" id="KW-1185">Reference proteome</keyword>
<dbReference type="CDD" id="cd06171">
    <property type="entry name" value="Sigma70_r4"/>
    <property type="match status" value="1"/>
</dbReference>
<dbReference type="InterPro" id="IPR013325">
    <property type="entry name" value="RNA_pol_sigma_r2"/>
</dbReference>
<dbReference type="SUPFAM" id="SSF88659">
    <property type="entry name" value="Sigma3 and sigma4 domains of RNA polymerase sigma factors"/>
    <property type="match status" value="1"/>
</dbReference>
<dbReference type="GO" id="GO:0006352">
    <property type="term" value="P:DNA-templated transcription initiation"/>
    <property type="evidence" value="ECO:0007669"/>
    <property type="project" value="InterPro"/>
</dbReference>
<dbReference type="SUPFAM" id="SSF88946">
    <property type="entry name" value="Sigma2 domain of RNA polymerase sigma factors"/>
    <property type="match status" value="1"/>
</dbReference>
<sequence>MTAGGRQSRAERDALDARAMRRICDGDDDAIAEIYDRHASVAYGLALKIVRDALEAEDVVHDAFVAIVERADQYRAERGTVVAWLVTTVRNLALDRARRRTRRAQITEEELRHEPAEPVVDPESTSVLDLERRAVRAALVGLPAAQRATLETAFFEGLSYPEIAERDGVPLGTVKSRAARALSALRVALEGPLEMRGVGGSEDE</sequence>
<dbReference type="GO" id="GO:0016987">
    <property type="term" value="F:sigma factor activity"/>
    <property type="evidence" value="ECO:0007669"/>
    <property type="project" value="UniProtKB-KW"/>
</dbReference>